<feature type="transmembrane region" description="Helical" evidence="12">
    <location>
        <begin position="7"/>
        <end position="25"/>
    </location>
</feature>
<evidence type="ECO:0000256" key="6">
    <source>
        <dbReference type="ARBA" id="ARBA00022968"/>
    </source>
</evidence>
<keyword evidence="6" id="KW-0735">Signal-anchor</keyword>
<evidence type="ECO:0000313" key="14">
    <source>
        <dbReference type="RefSeq" id="XP_012863109.1"/>
    </source>
</evidence>
<evidence type="ECO:0000256" key="1">
    <source>
        <dbReference type="ARBA" id="ARBA00004323"/>
    </source>
</evidence>
<dbReference type="Proteomes" id="UP000694863">
    <property type="component" value="Unplaced"/>
</dbReference>
<evidence type="ECO:0000256" key="2">
    <source>
        <dbReference type="ARBA" id="ARBA00004922"/>
    </source>
</evidence>
<evidence type="ECO:0000256" key="5">
    <source>
        <dbReference type="ARBA" id="ARBA00022692"/>
    </source>
</evidence>
<keyword evidence="8 12" id="KW-0472">Membrane</keyword>
<evidence type="ECO:0000256" key="8">
    <source>
        <dbReference type="ARBA" id="ARBA00023136"/>
    </source>
</evidence>
<evidence type="ECO:0000256" key="11">
    <source>
        <dbReference type="SAM" id="MobiDB-lite"/>
    </source>
</evidence>
<keyword evidence="3" id="KW-0328">Glycosyltransferase</keyword>
<organism evidence="13 14">
    <name type="scientific">Echinops telfairi</name>
    <name type="common">Lesser hedgehog tenrec</name>
    <dbReference type="NCBI Taxonomy" id="9371"/>
    <lineage>
        <taxon>Eukaryota</taxon>
        <taxon>Metazoa</taxon>
        <taxon>Chordata</taxon>
        <taxon>Craniata</taxon>
        <taxon>Vertebrata</taxon>
        <taxon>Euteleostomi</taxon>
        <taxon>Mammalia</taxon>
        <taxon>Eutheria</taxon>
        <taxon>Afrotheria</taxon>
        <taxon>Tenrecidae</taxon>
        <taxon>Tenrecinae</taxon>
        <taxon>Echinops</taxon>
    </lineage>
</organism>
<keyword evidence="7 12" id="KW-1133">Transmembrane helix</keyword>
<dbReference type="Pfam" id="PF02485">
    <property type="entry name" value="Branch"/>
    <property type="match status" value="1"/>
</dbReference>
<evidence type="ECO:0000256" key="7">
    <source>
        <dbReference type="ARBA" id="ARBA00022989"/>
    </source>
</evidence>
<keyword evidence="5 12" id="KW-0812">Transmembrane</keyword>
<comment type="similarity">
    <text evidence="10">Belongs to the glycosyltransferase 14 family.</text>
</comment>
<dbReference type="PANTHER" id="PTHR19297:SF178">
    <property type="entry name" value="BETA-1,3-GALACTOSYL-O-GLYCOSYL-GLYCOPROTEIN BETA-1,6-N-ACETYLGLUCOSAMINYLTRANSFERASE 7"/>
    <property type="match status" value="1"/>
</dbReference>
<evidence type="ECO:0000256" key="12">
    <source>
        <dbReference type="SAM" id="Phobius"/>
    </source>
</evidence>
<dbReference type="InterPro" id="IPR003406">
    <property type="entry name" value="Glyco_trans_14"/>
</dbReference>
<proteinExistence type="inferred from homology"/>
<dbReference type="RefSeq" id="XP_012863109.1">
    <property type="nucleotide sequence ID" value="XM_013007655.1"/>
</dbReference>
<evidence type="ECO:0000256" key="4">
    <source>
        <dbReference type="ARBA" id="ARBA00022679"/>
    </source>
</evidence>
<accession>A0ABM0ZT96</accession>
<evidence type="ECO:0000256" key="10">
    <source>
        <dbReference type="ARBA" id="ARBA00038150"/>
    </source>
</evidence>
<dbReference type="GeneID" id="105979688"/>
<keyword evidence="13" id="KW-1185">Reference proteome</keyword>
<gene>
    <name evidence="14" type="primary">LOC105979688</name>
</gene>
<protein>
    <submittedName>
        <fullName evidence="14">Beta-1,3-galactosyl-O-glycosyl-glycoprotein beta-1,6-N-acetylglucosaminyltransferase 7</fullName>
    </submittedName>
</protein>
<keyword evidence="9" id="KW-0325">Glycoprotein</keyword>
<reference evidence="14" key="1">
    <citation type="submission" date="2025-08" db="UniProtKB">
        <authorList>
            <consortium name="RefSeq"/>
        </authorList>
    </citation>
    <scope>IDENTIFICATION</scope>
</reference>
<feature type="region of interest" description="Disordered" evidence="11">
    <location>
        <begin position="228"/>
        <end position="256"/>
    </location>
</feature>
<sequence length="428" mass="48191">MSRLRATRTGLVMCAVICVCVFLYFRNPDPEDLQEEPTYPLAVECGFYPDELCSALFHGKGAAPQVAKFCKNPHGSEILAHFHGPGNCSRLLEGLRFITRPLSAEEGNFSLAYIVTARTELAMFVRLLRAIYAPQNVYCIHIDAKASKKFKAAVQTLVSCFGNMFTASKVVSAGLTRLQADLNCMEELVHSRFPWNYVLNLCGQDFPVKTNKEIVHYLRSKWDGKNITPGVAQPPQGARPNANRSHGQLTPETSIYEPPNESFQAKPPHSLQLYFGSAHYVLTRRFAEFVLTDVRAKDLLRWCKGIHSPERHYWVTLNRVRDAPGATPDAGWEGDVRAIKWKQEEGSTHDGCKGHYVQDTCVYGPGDLPWVIRSPSLFANKFESSKDSLAVTCLERRHRLKVLGQAEGPVDPHWHFQQDSDFNMKLSH</sequence>
<keyword evidence="4" id="KW-0808">Transferase</keyword>
<evidence type="ECO:0000256" key="3">
    <source>
        <dbReference type="ARBA" id="ARBA00022676"/>
    </source>
</evidence>
<comment type="subcellular location">
    <subcellularLocation>
        <location evidence="1">Golgi apparatus membrane</location>
        <topology evidence="1">Single-pass type II membrane protein</topology>
    </subcellularLocation>
</comment>
<feature type="compositionally biased region" description="Polar residues" evidence="11">
    <location>
        <begin position="242"/>
        <end position="253"/>
    </location>
</feature>
<dbReference type="PANTHER" id="PTHR19297">
    <property type="entry name" value="GLYCOSYLTRANSFERASE 14 FAMILY MEMBER"/>
    <property type="match status" value="1"/>
</dbReference>
<comment type="pathway">
    <text evidence="2">Protein modification; protein glycosylation.</text>
</comment>
<name>A0ABM0ZT96_ECHTE</name>
<evidence type="ECO:0000256" key="9">
    <source>
        <dbReference type="ARBA" id="ARBA00023180"/>
    </source>
</evidence>
<evidence type="ECO:0000313" key="13">
    <source>
        <dbReference type="Proteomes" id="UP000694863"/>
    </source>
</evidence>